<accession>A0ABD1N997</accession>
<organism evidence="1 2">
    <name type="scientific">Flemingia macrophylla</name>
    <dbReference type="NCBI Taxonomy" id="520843"/>
    <lineage>
        <taxon>Eukaryota</taxon>
        <taxon>Viridiplantae</taxon>
        <taxon>Streptophyta</taxon>
        <taxon>Embryophyta</taxon>
        <taxon>Tracheophyta</taxon>
        <taxon>Spermatophyta</taxon>
        <taxon>Magnoliopsida</taxon>
        <taxon>eudicotyledons</taxon>
        <taxon>Gunneridae</taxon>
        <taxon>Pentapetalae</taxon>
        <taxon>rosids</taxon>
        <taxon>fabids</taxon>
        <taxon>Fabales</taxon>
        <taxon>Fabaceae</taxon>
        <taxon>Papilionoideae</taxon>
        <taxon>50 kb inversion clade</taxon>
        <taxon>NPAAA clade</taxon>
        <taxon>indigoferoid/millettioid clade</taxon>
        <taxon>Phaseoleae</taxon>
        <taxon>Flemingia</taxon>
    </lineage>
</organism>
<evidence type="ECO:0000313" key="2">
    <source>
        <dbReference type="Proteomes" id="UP001603857"/>
    </source>
</evidence>
<name>A0ABD1N997_9FABA</name>
<dbReference type="Proteomes" id="UP001603857">
    <property type="component" value="Unassembled WGS sequence"/>
</dbReference>
<proteinExistence type="predicted"/>
<dbReference type="EMBL" id="JBGMDY010000002">
    <property type="protein sequence ID" value="KAL2344208.1"/>
    <property type="molecule type" value="Genomic_DNA"/>
</dbReference>
<reference evidence="1 2" key="1">
    <citation type="submission" date="2024-08" db="EMBL/GenBank/DDBJ databases">
        <title>Insights into the chromosomal genome structure of Flemingia macrophylla.</title>
        <authorList>
            <person name="Ding Y."/>
            <person name="Zhao Y."/>
            <person name="Bi W."/>
            <person name="Wu M."/>
            <person name="Zhao G."/>
            <person name="Gong Y."/>
            <person name="Li W."/>
            <person name="Zhang P."/>
        </authorList>
    </citation>
    <scope>NUCLEOTIDE SEQUENCE [LARGE SCALE GENOMIC DNA]</scope>
    <source>
        <strain evidence="1">DYQJB</strain>
        <tissue evidence="1">Leaf</tissue>
    </source>
</reference>
<comment type="caution">
    <text evidence="1">The sequence shown here is derived from an EMBL/GenBank/DDBJ whole genome shotgun (WGS) entry which is preliminary data.</text>
</comment>
<dbReference type="AlphaFoldDB" id="A0ABD1N997"/>
<protein>
    <submittedName>
        <fullName evidence="1">Uncharacterized protein</fullName>
    </submittedName>
</protein>
<evidence type="ECO:0000313" key="1">
    <source>
        <dbReference type="EMBL" id="KAL2344208.1"/>
    </source>
</evidence>
<gene>
    <name evidence="1" type="ORF">Fmac_005493</name>
</gene>
<sequence length="74" mass="8489">MSGNMWKKNHPSIRTNIHVDVINFLSNSKDLTYSGFTLLISSTELLQKNPLLTPKPLPCYFFWNTPRLSFSCAL</sequence>
<keyword evidence="2" id="KW-1185">Reference proteome</keyword>